<dbReference type="Proteomes" id="UP001055439">
    <property type="component" value="Chromosome 8"/>
</dbReference>
<dbReference type="AlphaFoldDB" id="A0A9E7L6G9"/>
<gene>
    <name evidence="1" type="ORF">MUK42_17646</name>
</gene>
<name>A0A9E7L6G9_9LILI</name>
<dbReference type="EMBL" id="CP097510">
    <property type="protein sequence ID" value="URE39574.1"/>
    <property type="molecule type" value="Genomic_DNA"/>
</dbReference>
<proteinExistence type="predicted"/>
<accession>A0A9E7L6G9</accession>
<keyword evidence="2" id="KW-1185">Reference proteome</keyword>
<sequence length="61" mass="6635">MVQALRSEAAQARASLTLDTSPTFVAKKKKEIVTSSYPSACTLDLDGHLLITLERKLTAMI</sequence>
<evidence type="ECO:0000313" key="2">
    <source>
        <dbReference type="Proteomes" id="UP001055439"/>
    </source>
</evidence>
<organism evidence="1 2">
    <name type="scientific">Musa troglodytarum</name>
    <name type="common">fe'i banana</name>
    <dbReference type="NCBI Taxonomy" id="320322"/>
    <lineage>
        <taxon>Eukaryota</taxon>
        <taxon>Viridiplantae</taxon>
        <taxon>Streptophyta</taxon>
        <taxon>Embryophyta</taxon>
        <taxon>Tracheophyta</taxon>
        <taxon>Spermatophyta</taxon>
        <taxon>Magnoliopsida</taxon>
        <taxon>Liliopsida</taxon>
        <taxon>Zingiberales</taxon>
        <taxon>Musaceae</taxon>
        <taxon>Musa</taxon>
    </lineage>
</organism>
<protein>
    <submittedName>
        <fullName evidence="1">Uncharacterized protein</fullName>
    </submittedName>
</protein>
<evidence type="ECO:0000313" key="1">
    <source>
        <dbReference type="EMBL" id="URE39574.1"/>
    </source>
</evidence>
<reference evidence="1" key="1">
    <citation type="submission" date="2022-05" db="EMBL/GenBank/DDBJ databases">
        <title>The Musa troglodytarum L. genome provides insights into the mechanism of non-climacteric behaviour and enrichment of carotenoids.</title>
        <authorList>
            <person name="Wang J."/>
        </authorList>
    </citation>
    <scope>NUCLEOTIDE SEQUENCE</scope>
    <source>
        <tissue evidence="1">Leaf</tissue>
    </source>
</reference>